<dbReference type="Proteomes" id="UP000189137">
    <property type="component" value="Unassembled WGS sequence"/>
</dbReference>
<dbReference type="EMBL" id="LK933271">
    <property type="protein sequence ID" value="CDT57931.1"/>
    <property type="molecule type" value="Genomic_DNA"/>
</dbReference>
<protein>
    <submittedName>
        <fullName evidence="4">Putative exported protein</fullName>
    </submittedName>
    <submittedName>
        <fullName evidence="7">Uncharacterized protein involved in cytokinesis, contains TGc (Transglutaminase/protease-like) domain</fullName>
    </submittedName>
</protein>
<dbReference type="Pfam" id="PF01841">
    <property type="entry name" value="Transglut_core"/>
    <property type="match status" value="1"/>
</dbReference>
<feature type="domain" description="Transglutaminase-like" evidence="2">
    <location>
        <begin position="178"/>
        <end position="255"/>
    </location>
</feature>
<dbReference type="RefSeq" id="WP_011861935.1">
    <property type="nucleotide sequence ID" value="NZ_AP031492.1"/>
</dbReference>
<feature type="chain" id="PRO_5014498129" evidence="1">
    <location>
        <begin position="25"/>
        <end position="296"/>
    </location>
</feature>
<evidence type="ECO:0000313" key="6">
    <source>
        <dbReference type="EMBL" id="HBH1542041.1"/>
    </source>
</evidence>
<dbReference type="InterPro" id="IPR038765">
    <property type="entry name" value="Papain-like_cys_pep_sf"/>
</dbReference>
<proteinExistence type="predicted"/>
<evidence type="ECO:0000259" key="2">
    <source>
        <dbReference type="Pfam" id="PF01841"/>
    </source>
</evidence>
<dbReference type="EMBL" id="LK932372">
    <property type="protein sequence ID" value="CDS84980.1"/>
    <property type="molecule type" value="Genomic_DNA"/>
</dbReference>
<sequence length="296" mass="33187">MKKNILTTMITMIIILMMSMTVMAEPYQEDETSSLKKQSANERNQTNIGTMDGRVQTNAISKGANYDPKYPLKGMLTQLGLNTTGKEGWDLLYGGNPNGVELRADGKYYYINKGMEGLGFYAAALSGGSYQRIGFGKLDPIEVIADGNWISYKQAQDTLTVIRNFLNSFDWRNASEMERANRAAKLVTEAKYADSKYCNIVYGNLVDKRGVCGSFASSFHLLTRLMGMDSLSILNPSLNHAWNYIQIDGKWYRFDGSEISAFGGSLDFDYRKLKDATREMTTYYDAKALSILGFNQ</sequence>
<keyword evidence="1" id="KW-0732">Signal</keyword>
<dbReference type="GeneID" id="66355844"/>
<gene>
    <name evidence="5" type="ORF">BN1095_580020</name>
    <name evidence="4" type="ORF">BN1096_740185</name>
    <name evidence="3" type="ORF">BN1097_360004</name>
    <name evidence="6" type="ORF">KRM00_001519</name>
    <name evidence="7" type="ORF">SAMEA3375112_03899</name>
</gene>
<feature type="signal peptide" evidence="1">
    <location>
        <begin position="1"/>
        <end position="24"/>
    </location>
</feature>
<dbReference type="EMBL" id="DAEPXK010000012">
    <property type="protein sequence ID" value="HBH1542041.1"/>
    <property type="molecule type" value="Genomic_DNA"/>
</dbReference>
<evidence type="ECO:0000313" key="7">
    <source>
        <dbReference type="EMBL" id="SJT18051.1"/>
    </source>
</evidence>
<dbReference type="EMBL" id="LK932529">
    <property type="protein sequence ID" value="CDS89600.1"/>
    <property type="molecule type" value="Genomic_DNA"/>
</dbReference>
<reference evidence="7 8" key="2">
    <citation type="submission" date="2017-02" db="EMBL/GenBank/DDBJ databases">
        <authorList>
            <consortium name="Pathogen Informatics"/>
        </authorList>
    </citation>
    <scope>NUCLEOTIDE SEQUENCE [LARGE SCALE GENOMIC DNA]</scope>
    <source>
        <strain evidence="7 8">VRECD0157</strain>
    </source>
</reference>
<dbReference type="KEGG" id="pdf:CD630DERM_33660"/>
<evidence type="ECO:0000313" key="8">
    <source>
        <dbReference type="Proteomes" id="UP000189137"/>
    </source>
</evidence>
<name>A0A069AFE7_CLODI</name>
<dbReference type="Proteomes" id="UP000878956">
    <property type="component" value="Unassembled WGS sequence"/>
</dbReference>
<evidence type="ECO:0000313" key="3">
    <source>
        <dbReference type="EMBL" id="CDS84980.1"/>
    </source>
</evidence>
<evidence type="ECO:0000256" key="1">
    <source>
        <dbReference type="SAM" id="SignalP"/>
    </source>
</evidence>
<reference evidence="6" key="3">
    <citation type="journal article" date="2018" name="Genome Biol.">
        <title>SKESA: strategic k-mer extension for scrupulous assemblies.</title>
        <authorList>
            <person name="Souvorov A."/>
            <person name="Agarwala R."/>
            <person name="Lipman D.J."/>
        </authorList>
    </citation>
    <scope>NUCLEOTIDE SEQUENCE</scope>
    <source>
        <strain evidence="6">HN1000</strain>
    </source>
</reference>
<evidence type="ECO:0000313" key="4">
    <source>
        <dbReference type="EMBL" id="CDS89600.1"/>
    </source>
</evidence>
<accession>A0A069AFE7</accession>
<dbReference type="AlphaFoldDB" id="A0A069AFE7"/>
<dbReference type="InterPro" id="IPR002931">
    <property type="entry name" value="Transglutaminase-like"/>
</dbReference>
<reference evidence="4" key="1">
    <citation type="submission" date="2014-07" db="EMBL/GenBank/DDBJ databases">
        <authorList>
            <person name="Monot Marc"/>
        </authorList>
    </citation>
    <scope>NUCLEOTIDE SEQUENCE</scope>
    <source>
        <strain evidence="5">7032989</strain>
        <strain evidence="3">7032994</strain>
    </source>
</reference>
<organism evidence="4">
    <name type="scientific">Clostridioides difficile</name>
    <name type="common">Peptoclostridium difficile</name>
    <dbReference type="NCBI Taxonomy" id="1496"/>
    <lineage>
        <taxon>Bacteria</taxon>
        <taxon>Bacillati</taxon>
        <taxon>Bacillota</taxon>
        <taxon>Clostridia</taxon>
        <taxon>Peptostreptococcales</taxon>
        <taxon>Peptostreptococcaceae</taxon>
        <taxon>Clostridioides</taxon>
    </lineage>
</organism>
<dbReference type="SUPFAM" id="SSF54001">
    <property type="entry name" value="Cysteine proteinases"/>
    <property type="match status" value="1"/>
</dbReference>
<evidence type="ECO:0000313" key="5">
    <source>
        <dbReference type="EMBL" id="CDT57931.1"/>
    </source>
</evidence>
<dbReference type="EMBL" id="FUPS01000018">
    <property type="protein sequence ID" value="SJT18051.1"/>
    <property type="molecule type" value="Genomic_DNA"/>
</dbReference>
<reference evidence="6" key="4">
    <citation type="submission" date="2021-06" db="EMBL/GenBank/DDBJ databases">
        <authorList>
            <consortium name="NCBI Pathogen Detection Project"/>
        </authorList>
    </citation>
    <scope>NUCLEOTIDE SEQUENCE</scope>
    <source>
        <strain evidence="6">HN1000</strain>
    </source>
</reference>